<keyword evidence="2" id="KW-1185">Reference proteome</keyword>
<dbReference type="Proteomes" id="UP001216253">
    <property type="component" value="Unassembled WGS sequence"/>
</dbReference>
<evidence type="ECO:0000313" key="2">
    <source>
        <dbReference type="Proteomes" id="UP001216253"/>
    </source>
</evidence>
<accession>A0ABT5WXL4</accession>
<gene>
    <name evidence="1" type="ORF">PYV00_23360</name>
</gene>
<organism evidence="1 2">
    <name type="scientific">Novosphingobium album</name>
    <name type="common">ex Liu et al. 2023</name>
    <dbReference type="NCBI Taxonomy" id="3031130"/>
    <lineage>
        <taxon>Bacteria</taxon>
        <taxon>Pseudomonadati</taxon>
        <taxon>Pseudomonadota</taxon>
        <taxon>Alphaproteobacteria</taxon>
        <taxon>Sphingomonadales</taxon>
        <taxon>Sphingomonadaceae</taxon>
        <taxon>Novosphingobium</taxon>
    </lineage>
</organism>
<name>A0ABT5WXL4_9SPHN</name>
<reference evidence="1 2" key="1">
    <citation type="submission" date="2023-03" db="EMBL/GenBank/DDBJ databases">
        <title>NovoSphingobium album sp. nov. isolated from polycyclic aromatic hydrocarbons- and heavy-metal polluted soil.</title>
        <authorList>
            <person name="Liu Z."/>
            <person name="Wang K."/>
        </authorList>
    </citation>
    <scope>NUCLEOTIDE SEQUENCE [LARGE SCALE GENOMIC DNA]</scope>
    <source>
        <strain evidence="1 2">H3SJ31-1</strain>
    </source>
</reference>
<comment type="caution">
    <text evidence="1">The sequence shown here is derived from an EMBL/GenBank/DDBJ whole genome shotgun (WGS) entry which is preliminary data.</text>
</comment>
<proteinExistence type="predicted"/>
<evidence type="ECO:0000313" key="1">
    <source>
        <dbReference type="EMBL" id="MDE8654637.1"/>
    </source>
</evidence>
<sequence length="199" mass="22020">MLDEPLHRWRCNYAVMLKAASLELNPALSPVRRFEELIAWMLSDFLVAGPAAIYCAMFLSPDAPRAGLMKGLRSQDRSRALAGVRNAAWDATYLSELVQRAQPHQYGKARCIFASADRSLSLLAPLLLFDADDRDAFRRHMAAKIEPWWRRDAGRVADVILGGMEAAQNRPAPEAPGVEDYVGQKIAEGEAAVSRPITS</sequence>
<dbReference type="EMBL" id="JARESE010000097">
    <property type="protein sequence ID" value="MDE8654637.1"/>
    <property type="molecule type" value="Genomic_DNA"/>
</dbReference>
<protein>
    <submittedName>
        <fullName evidence="1">Uncharacterized protein</fullName>
    </submittedName>
</protein>